<reference evidence="2" key="2">
    <citation type="journal article" date="2018" name="Structure">
        <title>Structure of the Marine Siphovirus TW1: Evolution of Capsid-Stabilizing Proteins and Tail Spikes.</title>
        <authorList>
            <person name="Wang Z."/>
            <person name="Hardies S.C."/>
            <person name="Fokine A."/>
            <person name="Klose T."/>
            <person name="Jiang W."/>
            <person name="Cho B.C."/>
            <person name="Rossmann M.G."/>
        </authorList>
    </citation>
    <scope>STRUCTURE BY ELECTRON MICROSCOPY (3.60 ANGSTROMS) OF 1-352</scope>
</reference>
<sequence>MSIHFDFKNKQGKELLALNRQWNELSGYRAHAFNESVNMLNNVGETFGVNGANAMQTNMQRVDEMYRLVDSTGTGEDRDWGNQTLLGRLLSQAQTVSIGKKVIESRRYSEAGRINRSMSGQTDIDMDKTKSSYQKMVIPVFDGAYGRDFRDYEAMRSEMLPALAEDSEEIEFTLLDDVNDYLWNGDAKLKVDTAVWGGLKADASVAAYSLGADLTTATEAQVVAELLALLDVLRITNKKSGPFELYISPQIMSNWQKLAGANTNGFMNIMAAVRALIPEFSVVEADSALQGNQVLCSVVGTRGLHAKIGMMMSSYQVPRVMHNDPYQFVKWFAAGFQSNNSFSGLKSTVYGS</sequence>
<accession>A0ACD6B8P8</accession>
<dbReference type="PDB" id="5WK1">
    <property type="method" value="EM"/>
    <property type="resolution" value="3.60 A"/>
    <property type="chains" value="A/B/C/D/E/F/G=1-352"/>
</dbReference>
<protein>
    <submittedName>
        <fullName evidence="1">Coat protein</fullName>
    </submittedName>
</protein>
<keyword evidence="1" id="KW-0946">Virion</keyword>
<keyword evidence="1" id="KW-0167">Capsid protein</keyword>
<evidence type="ECO:0000313" key="1">
    <source>
        <dbReference type="EMBL" id="AGR46573.1"/>
    </source>
</evidence>
<organism evidence="1">
    <name type="scientific">Pseudoalteromonas phage TW1</name>
    <dbReference type="NCBI Taxonomy" id="1366055"/>
    <lineage>
        <taxon>Viruses</taxon>
        <taxon>Duplodnaviria</taxon>
        <taxon>Heunggongvirae</taxon>
        <taxon>Uroviricota</taxon>
        <taxon>Caudoviricetes</taxon>
    </lineage>
</organism>
<name>A0ACD6B8P8_9CAUD</name>
<keyword evidence="2" id="KW-0002">3D-structure</keyword>
<proteinExistence type="evidence at protein level"/>
<gene>
    <name evidence="1" type="ORF">TW1_057</name>
</gene>
<dbReference type="EMBL" id="KC542353">
    <property type="protein sequence ID" value="AGR46573.1"/>
    <property type="molecule type" value="Genomic_DNA"/>
</dbReference>
<evidence type="ECO:0007829" key="2">
    <source>
        <dbReference type="PDB" id="5WK1"/>
    </source>
</evidence>
<accession>S5M825</accession>
<reference evidence="1" key="1">
    <citation type="journal article" date="2014" name="Arch. Virol.">
        <title>Complete genome sequence of marine bacterium Pseudoalteromonas phenolica bacteriophage TW1.</title>
        <authorList>
            <person name="Shin H."/>
            <person name="Lee J.H."/>
            <person name="Ahn C.S."/>
            <person name="Ryu S."/>
            <person name="Cho B.C."/>
        </authorList>
    </citation>
    <scope>NUCLEOTIDE SEQUENCE</scope>
</reference>